<feature type="domain" description="Fe-containing alcohol dehydrogenase-like C-terminal" evidence="3">
    <location>
        <begin position="176"/>
        <end position="376"/>
    </location>
</feature>
<dbReference type="SUPFAM" id="SSF56796">
    <property type="entry name" value="Dehydroquinate synthase-like"/>
    <property type="match status" value="1"/>
</dbReference>
<dbReference type="RefSeq" id="WP_118648762.1">
    <property type="nucleotide sequence ID" value="NZ_CP060635.1"/>
</dbReference>
<dbReference type="InterPro" id="IPR056798">
    <property type="entry name" value="ADH_Fe_C"/>
</dbReference>
<dbReference type="CDD" id="cd14860">
    <property type="entry name" value="4HBD_NAD"/>
    <property type="match status" value="1"/>
</dbReference>
<keyword evidence="1" id="KW-0560">Oxidoreductase</keyword>
<reference evidence="4 5" key="1">
    <citation type="submission" date="2020-08" db="EMBL/GenBank/DDBJ databases">
        <authorList>
            <person name="Liu C."/>
            <person name="Sun Q."/>
        </authorList>
    </citation>
    <scope>NUCLEOTIDE SEQUENCE [LARGE SCALE GENOMIC DNA]</scope>
    <source>
        <strain evidence="4 5">NSJ-29</strain>
    </source>
</reference>
<evidence type="ECO:0000313" key="4">
    <source>
        <dbReference type="EMBL" id="QNM07307.1"/>
    </source>
</evidence>
<protein>
    <submittedName>
        <fullName evidence="4">4-hydroxybutyrate dehydrogenase</fullName>
    </submittedName>
</protein>
<keyword evidence="5" id="KW-1185">Reference proteome</keyword>
<evidence type="ECO:0000259" key="3">
    <source>
        <dbReference type="Pfam" id="PF25137"/>
    </source>
</evidence>
<gene>
    <name evidence="4" type="ORF">H9Q79_10125</name>
</gene>
<dbReference type="Pfam" id="PF25137">
    <property type="entry name" value="ADH_Fe_C"/>
    <property type="match status" value="1"/>
</dbReference>
<dbReference type="GO" id="GO:0046872">
    <property type="term" value="F:metal ion binding"/>
    <property type="evidence" value="ECO:0007669"/>
    <property type="project" value="InterPro"/>
</dbReference>
<proteinExistence type="predicted"/>
<feature type="domain" description="Alcohol dehydrogenase iron-type/glycerol dehydrogenase GldA" evidence="2">
    <location>
        <begin position="42"/>
        <end position="164"/>
    </location>
</feature>
<sequence>MRELLIAPQIDSFETFAEFAAGFSVGAEDLILTNEYIYDPIMKKENLDCHYIFQEKYGAGEPTDVMVDAILEEMNSIGCTRVIAIGGGTIIDIAKILVLEGAQNVDVLYDQAELKKEKKLMIIPTTCGTGSEVTNISIINRTRKGTKMGLTSSSMYADHAVLIPEFLQTLPYYVFATSSIDALIHAVESYLSPGCTAYTEMYSTAAMEAILKGYCRIAREGQDARFEDSRSYLAASNYAGIAFGNAGCAVVHAMSYALGAKYHVPHGESNYQFFTSVLRKYQKKKPQGKIQALDVLLGQIIEEGGCPDGVRGSDGIGTLENLLGVILERKPMSAYGAVPEDVPAFAESTVMNQQRLLKNSYVELSREDIQSLYQDSLEG</sequence>
<accession>A0A7G9G925</accession>
<dbReference type="PANTHER" id="PTHR11496:SF83">
    <property type="entry name" value="HYDROXYACID-OXOACID TRANSHYDROGENASE, MITOCHONDRIAL"/>
    <property type="match status" value="1"/>
</dbReference>
<evidence type="ECO:0000313" key="5">
    <source>
        <dbReference type="Proteomes" id="UP000515860"/>
    </source>
</evidence>
<dbReference type="Pfam" id="PF00465">
    <property type="entry name" value="Fe-ADH"/>
    <property type="match status" value="1"/>
</dbReference>
<evidence type="ECO:0000259" key="2">
    <source>
        <dbReference type="Pfam" id="PF00465"/>
    </source>
</evidence>
<name>A0A7G9G925_9FIRM</name>
<dbReference type="KEGG" id="whj:H9Q79_10125"/>
<dbReference type="EMBL" id="CP060635">
    <property type="protein sequence ID" value="QNM07307.1"/>
    <property type="molecule type" value="Genomic_DNA"/>
</dbReference>
<dbReference type="AlphaFoldDB" id="A0A7G9G925"/>
<evidence type="ECO:0000256" key="1">
    <source>
        <dbReference type="ARBA" id="ARBA00023002"/>
    </source>
</evidence>
<dbReference type="PANTHER" id="PTHR11496">
    <property type="entry name" value="ALCOHOL DEHYDROGENASE"/>
    <property type="match status" value="1"/>
</dbReference>
<dbReference type="Gene3D" id="3.40.50.1970">
    <property type="match status" value="1"/>
</dbReference>
<dbReference type="InterPro" id="IPR039697">
    <property type="entry name" value="Alcohol_dehydrogenase_Fe"/>
</dbReference>
<dbReference type="Proteomes" id="UP000515860">
    <property type="component" value="Chromosome"/>
</dbReference>
<organism evidence="4 5">
    <name type="scientific">Wansuia hejianensis</name>
    <dbReference type="NCBI Taxonomy" id="2763667"/>
    <lineage>
        <taxon>Bacteria</taxon>
        <taxon>Bacillati</taxon>
        <taxon>Bacillota</taxon>
        <taxon>Clostridia</taxon>
        <taxon>Lachnospirales</taxon>
        <taxon>Lachnospiraceae</taxon>
        <taxon>Wansuia</taxon>
    </lineage>
</organism>
<dbReference type="GO" id="GO:0004022">
    <property type="term" value="F:alcohol dehydrogenase (NAD+) activity"/>
    <property type="evidence" value="ECO:0007669"/>
    <property type="project" value="TreeGrafter"/>
</dbReference>
<dbReference type="InterPro" id="IPR001670">
    <property type="entry name" value="ADH_Fe/GldA"/>
</dbReference>
<dbReference type="Gene3D" id="1.20.1090.10">
    <property type="entry name" value="Dehydroquinate synthase-like - alpha domain"/>
    <property type="match status" value="1"/>
</dbReference>